<organism evidence="2 3">
    <name type="scientific">Rhamnusium bicolor</name>
    <dbReference type="NCBI Taxonomy" id="1586634"/>
    <lineage>
        <taxon>Eukaryota</taxon>
        <taxon>Metazoa</taxon>
        <taxon>Ecdysozoa</taxon>
        <taxon>Arthropoda</taxon>
        <taxon>Hexapoda</taxon>
        <taxon>Insecta</taxon>
        <taxon>Pterygota</taxon>
        <taxon>Neoptera</taxon>
        <taxon>Endopterygota</taxon>
        <taxon>Coleoptera</taxon>
        <taxon>Polyphaga</taxon>
        <taxon>Cucujiformia</taxon>
        <taxon>Chrysomeloidea</taxon>
        <taxon>Cerambycidae</taxon>
        <taxon>Lepturinae</taxon>
        <taxon>Rhagiini</taxon>
        <taxon>Rhamnusium</taxon>
    </lineage>
</organism>
<reference evidence="2" key="1">
    <citation type="journal article" date="2023" name="Insect Mol. Biol.">
        <title>Genome sequencing provides insights into the evolution of gene families encoding plant cell wall-degrading enzymes in longhorned beetles.</title>
        <authorList>
            <person name="Shin N.R."/>
            <person name="Okamura Y."/>
            <person name="Kirsch R."/>
            <person name="Pauchet Y."/>
        </authorList>
    </citation>
    <scope>NUCLEOTIDE SEQUENCE</scope>
    <source>
        <strain evidence="2">RBIC_L_NR</strain>
    </source>
</reference>
<accession>A0AAV8ZVM4</accession>
<dbReference type="AlphaFoldDB" id="A0AAV8ZVM4"/>
<name>A0AAV8ZVM4_9CUCU</name>
<protein>
    <submittedName>
        <fullName evidence="2">Uncharacterized protein</fullName>
    </submittedName>
</protein>
<gene>
    <name evidence="2" type="ORF">NQ314_000280</name>
</gene>
<proteinExistence type="predicted"/>
<comment type="caution">
    <text evidence="2">The sequence shown here is derived from an EMBL/GenBank/DDBJ whole genome shotgun (WGS) entry which is preliminary data.</text>
</comment>
<dbReference type="Proteomes" id="UP001162156">
    <property type="component" value="Unassembled WGS sequence"/>
</dbReference>
<evidence type="ECO:0000313" key="3">
    <source>
        <dbReference type="Proteomes" id="UP001162156"/>
    </source>
</evidence>
<keyword evidence="1" id="KW-0175">Coiled coil</keyword>
<evidence type="ECO:0000256" key="1">
    <source>
        <dbReference type="SAM" id="Coils"/>
    </source>
</evidence>
<feature type="coiled-coil region" evidence="1">
    <location>
        <begin position="1"/>
        <end position="66"/>
    </location>
</feature>
<keyword evidence="3" id="KW-1185">Reference proteome</keyword>
<dbReference type="EMBL" id="JANEYF010000109">
    <property type="protein sequence ID" value="KAJ8972219.1"/>
    <property type="molecule type" value="Genomic_DNA"/>
</dbReference>
<sequence length="68" mass="8113">MSKYEELLANQNGLLKVLEMRISDIRKYQEENTNLKQEIETLKMSMETYEGEISKLSNKNKELKMKKE</sequence>
<evidence type="ECO:0000313" key="2">
    <source>
        <dbReference type="EMBL" id="KAJ8972219.1"/>
    </source>
</evidence>